<dbReference type="GO" id="GO:0120147">
    <property type="term" value="F:formylglycine-generating oxidase activity"/>
    <property type="evidence" value="ECO:0007669"/>
    <property type="project" value="TreeGrafter"/>
</dbReference>
<evidence type="ECO:0000256" key="1">
    <source>
        <dbReference type="ARBA" id="ARBA00005310"/>
    </source>
</evidence>
<dbReference type="InterPro" id="IPR029063">
    <property type="entry name" value="SAM-dependent_MTases_sf"/>
</dbReference>
<evidence type="ECO:0000259" key="6">
    <source>
        <dbReference type="Pfam" id="PF12867"/>
    </source>
</evidence>
<dbReference type="Proteomes" id="UP001249851">
    <property type="component" value="Unassembled WGS sequence"/>
</dbReference>
<dbReference type="SUPFAM" id="SSF56436">
    <property type="entry name" value="C-type lectin-like"/>
    <property type="match status" value="1"/>
</dbReference>
<dbReference type="InterPro" id="IPR042095">
    <property type="entry name" value="SUMF_sf"/>
</dbReference>
<comment type="similarity">
    <text evidence="1">Belongs to the sulfatase-modifying factor family.</text>
</comment>
<keyword evidence="3" id="KW-0408">Iron</keyword>
<accession>A0AAD9QYP0</accession>
<dbReference type="InterPro" id="IPR024775">
    <property type="entry name" value="DinB-like"/>
</dbReference>
<dbReference type="PANTHER" id="PTHR23150">
    <property type="entry name" value="SULFATASE MODIFYING FACTOR 1, 2"/>
    <property type="match status" value="1"/>
</dbReference>
<evidence type="ECO:0000259" key="5">
    <source>
        <dbReference type="Pfam" id="PF03781"/>
    </source>
</evidence>
<dbReference type="InterPro" id="IPR005532">
    <property type="entry name" value="SUMF_dom"/>
</dbReference>
<gene>
    <name evidence="7" type="ORF">P5673_005799</name>
</gene>
<name>A0AAD9QYP0_ACRCE</name>
<comment type="caution">
    <text evidence="7">The sequence shown here is derived from an EMBL/GenBank/DDBJ whole genome shotgun (WGS) entry which is preliminary data.</text>
</comment>
<dbReference type="SUPFAM" id="SSF53335">
    <property type="entry name" value="S-adenosyl-L-methionine-dependent methyltransferases"/>
    <property type="match status" value="1"/>
</dbReference>
<dbReference type="Pfam" id="PF03781">
    <property type="entry name" value="FGE-sulfatase"/>
    <property type="match status" value="1"/>
</dbReference>
<dbReference type="AlphaFoldDB" id="A0AAD9QYP0"/>
<dbReference type="Pfam" id="PF12867">
    <property type="entry name" value="DinB_2"/>
    <property type="match status" value="1"/>
</dbReference>
<sequence length="676" mass="77569">MAVFEPSGAHVLHSMKPCDLSCCTKSEIKKYFQNTYDLYETLFKALKDESSFYKCPDRLRLPLIFYFGHTAAVYVNKLLLAGLLKERINFAFETLFETGVDEMSWDDVENYRMGGSFVWPKVWEVAQYRQKVRQAVLDVIEDTQLELPITQESRWWAVFMGLEHERVHFETSSVLIRQMPLELVRKPEGWKYGPVTTGVPVLSNPMIETEEQSVSLGKPGNFPSYGWDNEYGWKWKQFRKQQHPTFWVCRNNCQSGCGSELSTYSHCNLRLTDVNQKSMRDSWIWNRDQNGVVNVDHNRNGFLDRPGGIDRDVDIDLHNGGCIRKCCPYKLRLMFDVVNLPMDWPVEVNYHEAKAFCSWRGPDFRLPTEAEHHVMRGPQDKVNANMNMTYGSSTPVNMYTPSEAGFCDVFGNVWEWVEDHFNGFEDFKSHHLYADFSTPTFDGRHNIIMGGSWVSTGDGASRFARYAFRRHFFQHLGFRVVKSVGYSVPVHLVGTPVFVLGVGVEENKVTLPGTVESKAYISTTNSQYLDDDMEFLHQEVLSSFGDLMGVESDAESYKHLVTACKEAIRKFECPVKKALDIMCSVGRFSYELSKDFDEVSAIDHSGRLLDAAIRIQEGKVLNIKGAGELLKVNISLDEIKPNIDRVRFQQVSWKLSTDEATGRGLKVNQNKWIKLK</sequence>
<reference evidence="7" key="1">
    <citation type="journal article" date="2023" name="G3 (Bethesda)">
        <title>Whole genome assembly and annotation of the endangered Caribbean coral Acropora cervicornis.</title>
        <authorList>
            <person name="Selwyn J.D."/>
            <person name="Vollmer S.V."/>
        </authorList>
    </citation>
    <scope>NUCLEOTIDE SEQUENCE</scope>
    <source>
        <strain evidence="7">K2</strain>
    </source>
</reference>
<keyword evidence="8" id="KW-1185">Reference proteome</keyword>
<proteinExistence type="inferred from homology"/>
<comment type="pathway">
    <text evidence="4">Amino-acid biosynthesis; ergothioneine biosynthesis.</text>
</comment>
<evidence type="ECO:0000256" key="3">
    <source>
        <dbReference type="ARBA" id="ARBA00023004"/>
    </source>
</evidence>
<keyword evidence="2" id="KW-0560">Oxidoreductase</keyword>
<dbReference type="InterPro" id="IPR051043">
    <property type="entry name" value="Sulfatase_Mod_Factor_Kinase"/>
</dbReference>
<dbReference type="EMBL" id="JARQWQ010000009">
    <property type="protein sequence ID" value="KAK2569938.1"/>
    <property type="molecule type" value="Genomic_DNA"/>
</dbReference>
<evidence type="ECO:0000256" key="2">
    <source>
        <dbReference type="ARBA" id="ARBA00023002"/>
    </source>
</evidence>
<dbReference type="Gene3D" id="3.90.1580.10">
    <property type="entry name" value="paralog of FGE (formylglycine-generating enzyme)"/>
    <property type="match status" value="1"/>
</dbReference>
<feature type="domain" description="Sulfatase-modifying factor enzyme-like" evidence="5">
    <location>
        <begin position="342"/>
        <end position="482"/>
    </location>
</feature>
<reference evidence="7" key="2">
    <citation type="journal article" date="2023" name="Science">
        <title>Genomic signatures of disease resistance in endangered staghorn corals.</title>
        <authorList>
            <person name="Vollmer S.V."/>
            <person name="Selwyn J.D."/>
            <person name="Despard B.A."/>
            <person name="Roesel C.L."/>
        </authorList>
    </citation>
    <scope>NUCLEOTIDE SEQUENCE</scope>
    <source>
        <strain evidence="7">K2</strain>
    </source>
</reference>
<evidence type="ECO:0000313" key="7">
    <source>
        <dbReference type="EMBL" id="KAK2569938.1"/>
    </source>
</evidence>
<feature type="domain" description="DinB-like" evidence="6">
    <location>
        <begin position="32"/>
        <end position="171"/>
    </location>
</feature>
<organism evidence="7 8">
    <name type="scientific">Acropora cervicornis</name>
    <name type="common">Staghorn coral</name>
    <dbReference type="NCBI Taxonomy" id="6130"/>
    <lineage>
        <taxon>Eukaryota</taxon>
        <taxon>Metazoa</taxon>
        <taxon>Cnidaria</taxon>
        <taxon>Anthozoa</taxon>
        <taxon>Hexacorallia</taxon>
        <taxon>Scleractinia</taxon>
        <taxon>Astrocoeniina</taxon>
        <taxon>Acroporidae</taxon>
        <taxon>Acropora</taxon>
    </lineage>
</organism>
<protein>
    <submittedName>
        <fullName evidence="7">Ergothioneine biosynthesis protein 1</fullName>
    </submittedName>
</protein>
<dbReference type="PANTHER" id="PTHR23150:SF26">
    <property type="entry name" value="GENERIC METHYLTRANSFERASE"/>
    <property type="match status" value="1"/>
</dbReference>
<evidence type="ECO:0000256" key="4">
    <source>
        <dbReference type="ARBA" id="ARBA00037882"/>
    </source>
</evidence>
<dbReference type="Gene3D" id="3.40.50.150">
    <property type="entry name" value="Vaccinia Virus protein VP39"/>
    <property type="match status" value="1"/>
</dbReference>
<evidence type="ECO:0000313" key="8">
    <source>
        <dbReference type="Proteomes" id="UP001249851"/>
    </source>
</evidence>
<dbReference type="InterPro" id="IPR016187">
    <property type="entry name" value="CTDL_fold"/>
</dbReference>